<keyword evidence="1" id="KW-0547">Nucleotide-binding</keyword>
<keyword evidence="1" id="KW-0347">Helicase</keyword>
<accession>A0A0U4JQH3</accession>
<dbReference type="OrthoDB" id="2955at10239"/>
<reference evidence="1 2" key="1">
    <citation type="submission" date="2015-11" db="EMBL/GenBank/DDBJ databases">
        <authorList>
            <person name="Aziz R.M."/>
            <person name="Carl E.L."/>
            <person name="Farooq M.A."/>
            <person name="Gal B."/>
            <person name="Garcia Martinez K."/>
            <person name="Mathew K.J."/>
            <person name="Obando D.J."/>
            <person name="Robinson K.M."/>
            <person name="Robinson M.D."/>
            <person name="Sanders L.M."/>
            <person name="Silva M.P."/>
            <person name="Tasnim L."/>
            <person name="Vo M."/>
            <person name="Vo Q.D."/>
            <person name="Simon S.E."/>
            <person name="Hughes L.E."/>
            <person name="Benjamin R.C."/>
            <person name="Bradley K.W."/>
            <person name="Asai D.J."/>
            <person name="Bowman C.A."/>
            <person name="Russell D.A."/>
            <person name="Pope W.H."/>
            <person name="Jacobs-Sera D."/>
            <person name="Hendrix R.W."/>
            <person name="Hatfull G.F."/>
        </authorList>
    </citation>
    <scope>NUCLEOTIDE SEQUENCE [LARGE SCALE GENOMIC DNA]</scope>
</reference>
<dbReference type="EMBL" id="KU160642">
    <property type="protein sequence ID" value="ALY08763.1"/>
    <property type="molecule type" value="Genomic_DNA"/>
</dbReference>
<keyword evidence="1" id="KW-0067">ATP-binding</keyword>
<gene>
    <name evidence="1" type="primary">80</name>
    <name evidence="1" type="ORF">CIRCUM_80</name>
</gene>
<dbReference type="Proteomes" id="UP000222527">
    <property type="component" value="Segment"/>
</dbReference>
<keyword evidence="1" id="KW-0378">Hydrolase</keyword>
<evidence type="ECO:0000313" key="2">
    <source>
        <dbReference type="Proteomes" id="UP000222527"/>
    </source>
</evidence>
<dbReference type="GeneID" id="40079034"/>
<dbReference type="Gene3D" id="3.40.50.300">
    <property type="entry name" value="P-loop containing nucleotide triphosphate hydrolases"/>
    <property type="match status" value="1"/>
</dbReference>
<dbReference type="RefSeq" id="YP_009603169.1">
    <property type="nucleotide sequence ID" value="NC_041948.1"/>
</dbReference>
<dbReference type="KEGG" id="vg:40079034"/>
<protein>
    <submittedName>
        <fullName evidence="1">DNA helicase</fullName>
    </submittedName>
</protein>
<keyword evidence="2" id="KW-1185">Reference proteome</keyword>
<dbReference type="GO" id="GO:0004386">
    <property type="term" value="F:helicase activity"/>
    <property type="evidence" value="ECO:0007669"/>
    <property type="project" value="UniProtKB-KW"/>
</dbReference>
<dbReference type="InterPro" id="IPR027417">
    <property type="entry name" value="P-loop_NTPase"/>
</dbReference>
<evidence type="ECO:0000313" key="1">
    <source>
        <dbReference type="EMBL" id="ALY08763.1"/>
    </source>
</evidence>
<sequence length="436" mass="50968">MNIDLDEEQLKALGRIRNGSIVRGDVGSGKSRVGLAYYFQKVAGGTFKCNGEGETSPFTTPKDIFIITTAKKRDDLEWEKEGCDFGIGPRREVSYGHVELKVDSWNNLLNYTHVKNAFFIFDEQRLVGSGAWVKAFLKIAAQNEWIMLTATPGDNWMDYIPVLVANGYYKNRTEFCERHVKWKTFVKFPQVDRYLDEDRLEQIRSEILVQMHVKRHTKRHVVDHIVTYDKEKLDRVMNARWHVYKERPLKNAAELFLVMRQVVNEDASRAEALLNLHKTHPRMIVFYNFTFELEILREICDANRIKYAEWNGKKHEDLPTGDSWMYLVQYTAGAEGWNCTTTDTTVFYSLNYSYKINEQSKGRIDRRNTPYVDLYYYIFMSNSPIDKAIARSLRGKKNFNEKAMLKYFGAFGDDRMATPEEIDRFARKYDTLPEAA</sequence>
<dbReference type="SUPFAM" id="SSF52540">
    <property type="entry name" value="P-loop containing nucleoside triphosphate hydrolases"/>
    <property type="match status" value="2"/>
</dbReference>
<organism evidence="1 2">
    <name type="scientific">Arthrobacter phage Circum</name>
    <dbReference type="NCBI Taxonomy" id="1772295"/>
    <lineage>
        <taxon>Viruses</taxon>
        <taxon>Duplodnaviria</taxon>
        <taxon>Heunggongvirae</taxon>
        <taxon>Uroviricota</taxon>
        <taxon>Caudoviricetes</taxon>
        <taxon>Mudcatvirus</taxon>
        <taxon>Mudcatvirus circum</taxon>
    </lineage>
</organism>
<name>A0A0U4JQH3_9CAUD</name>
<proteinExistence type="predicted"/>